<proteinExistence type="predicted"/>
<organism evidence="1 2">
    <name type="scientific">Natronocalculus amylovorans</name>
    <dbReference type="NCBI Taxonomy" id="2917812"/>
    <lineage>
        <taxon>Archaea</taxon>
        <taxon>Methanobacteriati</taxon>
        <taxon>Methanobacteriota</taxon>
        <taxon>Stenosarchaea group</taxon>
        <taxon>Halobacteria</taxon>
        <taxon>Halobacteriales</taxon>
        <taxon>Haloferacaceae</taxon>
        <taxon>Natronocalculus</taxon>
    </lineage>
</organism>
<keyword evidence="2" id="KW-1185">Reference proteome</keyword>
<dbReference type="RefSeq" id="WP_250585086.1">
    <property type="nucleotide sequence ID" value="NZ_JAKRVX010000005.1"/>
</dbReference>
<dbReference type="InterPro" id="IPR005368">
    <property type="entry name" value="UPF0175"/>
</dbReference>
<gene>
    <name evidence="1" type="ORF">AArcSt2_12470</name>
</gene>
<reference evidence="1" key="2">
    <citation type="submission" date="2022-02" db="EMBL/GenBank/DDBJ databases">
        <authorList>
            <person name="Elcheninov A.G."/>
            <person name="Sorokin D.Y."/>
            <person name="Kublanov I.V."/>
        </authorList>
    </citation>
    <scope>NUCLEOTIDE SEQUENCE</scope>
    <source>
        <strain evidence="1">AArc-St2</strain>
    </source>
</reference>
<protein>
    <submittedName>
        <fullName evidence="1">UPF0175 family protein</fullName>
    </submittedName>
</protein>
<comment type="caution">
    <text evidence="1">The sequence shown here is derived from an EMBL/GenBank/DDBJ whole genome shotgun (WGS) entry which is preliminary data.</text>
</comment>
<dbReference type="Proteomes" id="UP001203207">
    <property type="component" value="Unassembled WGS sequence"/>
</dbReference>
<dbReference type="AlphaFoldDB" id="A0AAE3FZ87"/>
<evidence type="ECO:0000313" key="2">
    <source>
        <dbReference type="Proteomes" id="UP001203207"/>
    </source>
</evidence>
<dbReference type="Pfam" id="PF03683">
    <property type="entry name" value="UPF0175"/>
    <property type="match status" value="1"/>
</dbReference>
<reference evidence="1" key="1">
    <citation type="journal article" date="2022" name="Syst. Appl. Microbiol.">
        <title>Natronocalculus amylovorans gen. nov., sp. nov., and Natranaeroarchaeum aerophilus sp. nov., dominant culturable amylolytic natronoarchaea from hypersaline soda lakes in southwestern Siberia.</title>
        <authorList>
            <person name="Sorokin D.Y."/>
            <person name="Elcheninov A.G."/>
            <person name="Khizhniak T.V."/>
            <person name="Koenen M."/>
            <person name="Bale N.J."/>
            <person name="Damste J.S.S."/>
            <person name="Kublanov I.V."/>
        </authorList>
    </citation>
    <scope>NUCLEOTIDE SEQUENCE</scope>
    <source>
        <strain evidence="1">AArc-St2</strain>
    </source>
</reference>
<sequence>MGTISTRVPDELEGDLEEYLKKERIDRSTAVRKLLSEGLEQWRREQALKRLGADEITFMKAAQLADMSVWEFAQFAKEHDITWVSGEHLEGDLEEL</sequence>
<accession>A0AAE3FZ87</accession>
<name>A0AAE3FZ87_9EURY</name>
<dbReference type="EMBL" id="JAKRVX010000005">
    <property type="protein sequence ID" value="MCL9817758.1"/>
    <property type="molecule type" value="Genomic_DNA"/>
</dbReference>
<evidence type="ECO:0000313" key="1">
    <source>
        <dbReference type="EMBL" id="MCL9817758.1"/>
    </source>
</evidence>